<proteinExistence type="predicted"/>
<gene>
    <name evidence="3" type="ORF">G9H71_13320</name>
</gene>
<dbReference type="Proteomes" id="UP000800981">
    <property type="component" value="Unassembled WGS sequence"/>
</dbReference>
<accession>A0ABX0GZX7</accession>
<protein>
    <submittedName>
        <fullName evidence="3">M6 family metalloprotease domain-containing protein</fullName>
    </submittedName>
</protein>
<dbReference type="InterPro" id="IPR008757">
    <property type="entry name" value="Peptidase_M6-like_domain"/>
</dbReference>
<evidence type="ECO:0000259" key="2">
    <source>
        <dbReference type="Pfam" id="PF05547"/>
    </source>
</evidence>
<dbReference type="EMBL" id="JAANNP010000010">
    <property type="protein sequence ID" value="NHC14763.1"/>
    <property type="molecule type" value="Genomic_DNA"/>
</dbReference>
<organism evidence="3 4">
    <name type="scientific">Motilibacter deserti</name>
    <dbReference type="NCBI Taxonomy" id="2714956"/>
    <lineage>
        <taxon>Bacteria</taxon>
        <taxon>Bacillati</taxon>
        <taxon>Actinomycetota</taxon>
        <taxon>Actinomycetes</taxon>
        <taxon>Motilibacterales</taxon>
        <taxon>Motilibacteraceae</taxon>
        <taxon>Motilibacter</taxon>
    </lineage>
</organism>
<comment type="caution">
    <text evidence="3">The sequence shown here is derived from an EMBL/GenBank/DDBJ whole genome shotgun (WGS) entry which is preliminary data.</text>
</comment>
<feature type="domain" description="Peptidase M6-like" evidence="2">
    <location>
        <begin position="297"/>
        <end position="349"/>
    </location>
</feature>
<keyword evidence="3" id="KW-0482">Metalloprotease</keyword>
<evidence type="ECO:0000313" key="4">
    <source>
        <dbReference type="Proteomes" id="UP000800981"/>
    </source>
</evidence>
<evidence type="ECO:0000313" key="3">
    <source>
        <dbReference type="EMBL" id="NHC14763.1"/>
    </source>
</evidence>
<evidence type="ECO:0000256" key="1">
    <source>
        <dbReference type="SAM" id="SignalP"/>
    </source>
</evidence>
<keyword evidence="3" id="KW-0645">Protease</keyword>
<reference evidence="3 4" key="1">
    <citation type="submission" date="2020-03" db="EMBL/GenBank/DDBJ databases">
        <title>Two novel Motilibacter sp.</title>
        <authorList>
            <person name="Liu S."/>
        </authorList>
    </citation>
    <scope>NUCLEOTIDE SEQUENCE [LARGE SCALE GENOMIC DNA]</scope>
    <source>
        <strain evidence="3 4">E257</strain>
    </source>
</reference>
<dbReference type="GO" id="GO:0008237">
    <property type="term" value="F:metallopeptidase activity"/>
    <property type="evidence" value="ECO:0007669"/>
    <property type="project" value="UniProtKB-KW"/>
</dbReference>
<dbReference type="NCBIfam" id="TIGR03296">
    <property type="entry name" value="M6dom_TIGR03296"/>
    <property type="match status" value="1"/>
</dbReference>
<feature type="chain" id="PRO_5045106384" evidence="1">
    <location>
        <begin position="41"/>
        <end position="694"/>
    </location>
</feature>
<feature type="signal peptide" evidence="1">
    <location>
        <begin position="1"/>
        <end position="40"/>
    </location>
</feature>
<keyword evidence="4" id="KW-1185">Reference proteome</keyword>
<dbReference type="Pfam" id="PF05547">
    <property type="entry name" value="Peptidase_M6"/>
    <property type="match status" value="1"/>
</dbReference>
<sequence length="694" mass="74313">MRSRSTPGALRSMRSLRVVTVAAAAVAAGALALPGQSATAASGVVGPIDPQNWVNPDNMTWSDYKPVPDTDWANKLTGDTRTFKGAVVLVDYPDMPFAVTQPPQSTIFGNPSLLAHDIPRSQVAQFYEDFLNKPQDLNHHVTINSYWQEDSNGKFGVDLDAFGPYLMPFKSYQYGIDNGFNAGSCPVGDACNKNMRTDGQAAWLADVGQAVIDQYDFTFYLGAGQDESSSWQEFGSMLFASPADVPDAWGPPSPTNPETVPGKNAARTRYVPWTSWKAAATIWPNANLPTATRKGSSIQAESSGMGTYAHEFSHILTILDNYNNPFGGERAYTGPWSMMSRGSFLGPGGPHSRWQIPPVNGASLGSQHMLRDKIKLGIIDEENVLRIDSSALANSGVVVAKVQARAAKQDPGEISGINIRIGRDASPVCGAVTFTCDGNGRGNSFYQNYTMEVVDRMGDDSFQGDHGVLISKTKDQDNAPFVWTIDANPQDINQVDYYDANGQPQMMTRGDFRQLLDAPFHAGTDSGSEYEYVDEANGLHFYVIDIERDAKGILSYTLAVKSTKGAGAVRRGVEVIGKGEAASAADMTGTTCSFTIENSGRTPSASATAGHPENVSAFLDSDVYRLSVATRGEGWSASLPNALATAKVGETAEVLVNVKAAPGAKHQGAIVLTATSESDPTKVAHADCKVKSVR</sequence>
<name>A0ABX0GZX7_9ACTN</name>
<keyword evidence="3" id="KW-0378">Hydrolase</keyword>
<keyword evidence="1" id="KW-0732">Signal</keyword>